<keyword evidence="1" id="KW-1133">Transmembrane helix</keyword>
<dbReference type="Proteomes" id="UP000467841">
    <property type="component" value="Unassembled WGS sequence"/>
</dbReference>
<organism evidence="2 4">
    <name type="scientific">Microthlaspi erraticum</name>
    <dbReference type="NCBI Taxonomy" id="1685480"/>
    <lineage>
        <taxon>Eukaryota</taxon>
        <taxon>Viridiplantae</taxon>
        <taxon>Streptophyta</taxon>
        <taxon>Embryophyta</taxon>
        <taxon>Tracheophyta</taxon>
        <taxon>Spermatophyta</taxon>
        <taxon>Magnoliopsida</taxon>
        <taxon>eudicotyledons</taxon>
        <taxon>Gunneridae</taxon>
        <taxon>Pentapetalae</taxon>
        <taxon>rosids</taxon>
        <taxon>malvids</taxon>
        <taxon>Brassicales</taxon>
        <taxon>Brassicaceae</taxon>
        <taxon>Coluteocarpeae</taxon>
        <taxon>Microthlaspi</taxon>
    </lineage>
</organism>
<protein>
    <submittedName>
        <fullName evidence="2">Uncharacterized protein</fullName>
    </submittedName>
</protein>
<proteinExistence type="predicted"/>
<dbReference type="EMBL" id="CACVBM020001430">
    <property type="protein sequence ID" value="CAA7049911.1"/>
    <property type="molecule type" value="Genomic_DNA"/>
</dbReference>
<evidence type="ECO:0000313" key="2">
    <source>
        <dbReference type="EMBL" id="CAA7045060.1"/>
    </source>
</evidence>
<feature type="transmembrane region" description="Helical" evidence="1">
    <location>
        <begin position="89"/>
        <end position="115"/>
    </location>
</feature>
<name>A0A6D2KAA0_9BRAS</name>
<sequence length="121" mass="13995">MRIVLIRRWVVFKPRVLEFRFLHVNSTISSTELSFLCLDSIESAGRALGGSWAGSLLGVVRRDRLLGKGEVMDALFFLDEELATFFSRLLILLTILSMDFCIFFIAFLCHLLNFWRSQIFL</sequence>
<keyword evidence="1" id="KW-0812">Transmembrane</keyword>
<accession>A0A6D2KAA0</accession>
<reference evidence="2 4" key="1">
    <citation type="submission" date="2020-01" db="EMBL/GenBank/DDBJ databases">
        <authorList>
            <person name="Mishra B."/>
        </authorList>
    </citation>
    <scope>NUCLEOTIDE SEQUENCE [LARGE SCALE GENOMIC DNA]</scope>
</reference>
<evidence type="ECO:0000313" key="3">
    <source>
        <dbReference type="EMBL" id="CAA7049911.1"/>
    </source>
</evidence>
<keyword evidence="4" id="KW-1185">Reference proteome</keyword>
<gene>
    <name evidence="2" type="ORF">MERR_LOCUS32295</name>
    <name evidence="3" type="ORF">MERR_LOCUS37146</name>
</gene>
<dbReference type="EMBL" id="CACVBM020001314">
    <property type="protein sequence ID" value="CAA7045060.1"/>
    <property type="molecule type" value="Genomic_DNA"/>
</dbReference>
<keyword evidence="1" id="KW-0472">Membrane</keyword>
<evidence type="ECO:0000313" key="4">
    <source>
        <dbReference type="Proteomes" id="UP000467841"/>
    </source>
</evidence>
<evidence type="ECO:0000256" key="1">
    <source>
        <dbReference type="SAM" id="Phobius"/>
    </source>
</evidence>
<dbReference type="AlphaFoldDB" id="A0A6D2KAA0"/>